<name>A0A078ACU8_STYLE</name>
<dbReference type="InParanoid" id="A0A078ACU8"/>
<accession>A0A078ACU8</accession>
<dbReference type="GO" id="GO:0005737">
    <property type="term" value="C:cytoplasm"/>
    <property type="evidence" value="ECO:0007669"/>
    <property type="project" value="UniProtKB-ARBA"/>
</dbReference>
<dbReference type="SUPFAM" id="SSF55961">
    <property type="entry name" value="Bet v1-like"/>
    <property type="match status" value="1"/>
</dbReference>
<dbReference type="InterPro" id="IPR023393">
    <property type="entry name" value="START-like_dom_sf"/>
</dbReference>
<dbReference type="Gene3D" id="3.30.530.20">
    <property type="match status" value="1"/>
</dbReference>
<reference evidence="2 3" key="1">
    <citation type="submission" date="2014-06" db="EMBL/GenBank/DDBJ databases">
        <authorList>
            <person name="Swart Estienne"/>
        </authorList>
    </citation>
    <scope>NUCLEOTIDE SEQUENCE [LARGE SCALE GENOMIC DNA]</scope>
    <source>
        <strain evidence="2 3">130c</strain>
    </source>
</reference>
<dbReference type="Proteomes" id="UP000039865">
    <property type="component" value="Unassembled WGS sequence"/>
</dbReference>
<dbReference type="PROSITE" id="PS50848">
    <property type="entry name" value="START"/>
    <property type="match status" value="1"/>
</dbReference>
<dbReference type="InterPro" id="IPR051213">
    <property type="entry name" value="START_lipid_transfer"/>
</dbReference>
<protein>
    <recommendedName>
        <fullName evidence="1">START domain-containing protein</fullName>
    </recommendedName>
</protein>
<dbReference type="EMBL" id="CCKQ01008619">
    <property type="protein sequence ID" value="CDW80080.1"/>
    <property type="molecule type" value="Genomic_DNA"/>
</dbReference>
<organism evidence="2 3">
    <name type="scientific">Stylonychia lemnae</name>
    <name type="common">Ciliate</name>
    <dbReference type="NCBI Taxonomy" id="5949"/>
    <lineage>
        <taxon>Eukaryota</taxon>
        <taxon>Sar</taxon>
        <taxon>Alveolata</taxon>
        <taxon>Ciliophora</taxon>
        <taxon>Intramacronucleata</taxon>
        <taxon>Spirotrichea</taxon>
        <taxon>Stichotrichia</taxon>
        <taxon>Sporadotrichida</taxon>
        <taxon>Oxytrichidae</taxon>
        <taxon>Stylonychinae</taxon>
        <taxon>Stylonychia</taxon>
    </lineage>
</organism>
<dbReference type="PANTHER" id="PTHR19308:SF14">
    <property type="entry name" value="START DOMAIN-CONTAINING PROTEIN"/>
    <property type="match status" value="1"/>
</dbReference>
<proteinExistence type="predicted"/>
<sequence length="372" mass="43121">MKQRKDLNRILRLQLAIINDESSAPILHFPERVGKNRKNKRQRQTVSYKINEMADCFDTSVELKNMLNQGQIEYQGYQKPKNNLYDSFESYKQNQNDQHNQSGMNSRKSSNSKLSFCNQSFSLMILHDIGTANDLKSQNSDPEGQCGLQDLLDVPKNIINEHETDYVFTKQFLIDFINDLEKDQAGLQQKLDANNTRVWTKTGSKYDKSNPFIKCEWTFNETNDPRDYMDFNKRLKWDDGLAEYSELLKANKNVQVVYVVSKAPLNFKNRDFLDKRIFFKHEGAYYIYITSAPDSVKPPTNQNQRAKSVVGCFKIMQTPDKKGVKMMGALQTDLKIGFGLNMVAALLPKAMNEWGDKIRKFLLTNDSKHHHQ</sequence>
<evidence type="ECO:0000313" key="3">
    <source>
        <dbReference type="Proteomes" id="UP000039865"/>
    </source>
</evidence>
<feature type="domain" description="START" evidence="1">
    <location>
        <begin position="228"/>
        <end position="360"/>
    </location>
</feature>
<dbReference type="GO" id="GO:0008289">
    <property type="term" value="F:lipid binding"/>
    <property type="evidence" value="ECO:0007669"/>
    <property type="project" value="InterPro"/>
</dbReference>
<evidence type="ECO:0000259" key="1">
    <source>
        <dbReference type="PROSITE" id="PS50848"/>
    </source>
</evidence>
<dbReference type="InterPro" id="IPR002913">
    <property type="entry name" value="START_lipid-bd_dom"/>
</dbReference>
<keyword evidence="3" id="KW-1185">Reference proteome</keyword>
<dbReference type="PANTHER" id="PTHR19308">
    <property type="entry name" value="PHOSPHATIDYLCHOLINE TRANSFER PROTEIN"/>
    <property type="match status" value="1"/>
</dbReference>
<gene>
    <name evidence="2" type="primary">Contig16502.g17565</name>
    <name evidence="2" type="ORF">STYLEM_9076</name>
</gene>
<dbReference type="AlphaFoldDB" id="A0A078ACU8"/>
<evidence type="ECO:0000313" key="2">
    <source>
        <dbReference type="EMBL" id="CDW80080.1"/>
    </source>
</evidence>